<evidence type="ECO:0000313" key="1">
    <source>
        <dbReference type="EMBL" id="MCP2274291.1"/>
    </source>
</evidence>
<dbReference type="EMBL" id="JAMTCO010000023">
    <property type="protein sequence ID" value="MCP2274291.1"/>
    <property type="molecule type" value="Genomic_DNA"/>
</dbReference>
<comment type="caution">
    <text evidence="1">The sequence shown here is derived from an EMBL/GenBank/DDBJ whole genome shotgun (WGS) entry which is preliminary data.</text>
</comment>
<evidence type="ECO:0000313" key="2">
    <source>
        <dbReference type="Proteomes" id="UP001205185"/>
    </source>
</evidence>
<accession>A0ABT1IQ55</accession>
<dbReference type="RefSeq" id="WP_253891627.1">
    <property type="nucleotide sequence ID" value="NZ_BAAAVB010000011.1"/>
</dbReference>
<gene>
    <name evidence="1" type="ORF">LV75_006825</name>
</gene>
<proteinExistence type="predicted"/>
<protein>
    <submittedName>
        <fullName evidence="1">Uncharacterized protein</fullName>
    </submittedName>
</protein>
<name>A0ABT1IQ55_9PSEU</name>
<organism evidence="1 2">
    <name type="scientific">Actinokineospora diospyrosa</name>
    <dbReference type="NCBI Taxonomy" id="103728"/>
    <lineage>
        <taxon>Bacteria</taxon>
        <taxon>Bacillati</taxon>
        <taxon>Actinomycetota</taxon>
        <taxon>Actinomycetes</taxon>
        <taxon>Pseudonocardiales</taxon>
        <taxon>Pseudonocardiaceae</taxon>
        <taxon>Actinokineospora</taxon>
    </lineage>
</organism>
<sequence>MPTPADTAADLRAIADEICAELVEAYPGLKGVVPVVVVQAAGELVGRAREPWEFRRLLNRRARARVAAMAGVFTPIRSD</sequence>
<dbReference type="Proteomes" id="UP001205185">
    <property type="component" value="Unassembled WGS sequence"/>
</dbReference>
<reference evidence="1 2" key="1">
    <citation type="submission" date="2022-06" db="EMBL/GenBank/DDBJ databases">
        <title>Genomic Encyclopedia of Archaeal and Bacterial Type Strains, Phase II (KMG-II): from individual species to whole genera.</title>
        <authorList>
            <person name="Goeker M."/>
        </authorList>
    </citation>
    <scope>NUCLEOTIDE SEQUENCE [LARGE SCALE GENOMIC DNA]</scope>
    <source>
        <strain evidence="1 2">DSM 44255</strain>
    </source>
</reference>
<keyword evidence="2" id="KW-1185">Reference proteome</keyword>